<dbReference type="AlphaFoldDB" id="A0A6N7WL86"/>
<name>A0A6N7WL86_9FIRM</name>
<dbReference type="EMBL" id="VUMI01000061">
    <property type="protein sequence ID" value="MSS91267.1"/>
    <property type="molecule type" value="Genomic_DNA"/>
</dbReference>
<dbReference type="GeneID" id="86056154"/>
<organism evidence="1 2">
    <name type="scientific">Eisenbergiella porci</name>
    <dbReference type="NCBI Taxonomy" id="2652274"/>
    <lineage>
        <taxon>Bacteria</taxon>
        <taxon>Bacillati</taxon>
        <taxon>Bacillota</taxon>
        <taxon>Clostridia</taxon>
        <taxon>Lachnospirales</taxon>
        <taxon>Lachnospiraceae</taxon>
        <taxon>Eisenbergiella</taxon>
    </lineage>
</organism>
<dbReference type="RefSeq" id="WP_154467604.1">
    <property type="nucleotide sequence ID" value="NZ_VUMI01000061.1"/>
</dbReference>
<dbReference type="Proteomes" id="UP000436047">
    <property type="component" value="Unassembled WGS sequence"/>
</dbReference>
<comment type="caution">
    <text evidence="1">The sequence shown here is derived from an EMBL/GenBank/DDBJ whole genome shotgun (WGS) entry which is preliminary data.</text>
</comment>
<protein>
    <recommendedName>
        <fullName evidence="3">Phage tail protein</fullName>
    </recommendedName>
</protein>
<proteinExistence type="predicted"/>
<evidence type="ECO:0008006" key="3">
    <source>
        <dbReference type="Google" id="ProtNLM"/>
    </source>
</evidence>
<evidence type="ECO:0000313" key="1">
    <source>
        <dbReference type="EMBL" id="MSS91267.1"/>
    </source>
</evidence>
<keyword evidence="2" id="KW-1185">Reference proteome</keyword>
<accession>A0A6N7WL86</accession>
<reference evidence="1 2" key="1">
    <citation type="submission" date="2019-08" db="EMBL/GenBank/DDBJ databases">
        <title>In-depth cultivation of the pig gut microbiome towards novel bacterial diversity and tailored functional studies.</title>
        <authorList>
            <person name="Wylensek D."/>
            <person name="Hitch T.C.A."/>
            <person name="Clavel T."/>
        </authorList>
    </citation>
    <scope>NUCLEOTIDE SEQUENCE [LARGE SCALE GENOMIC DNA]</scope>
    <source>
        <strain evidence="1 2">WCA-389-WT-23B</strain>
    </source>
</reference>
<evidence type="ECO:0000313" key="2">
    <source>
        <dbReference type="Proteomes" id="UP000436047"/>
    </source>
</evidence>
<sequence>MAFDRTNMVSLLDVGKLFGGVSTDIQEMGDGYTEISEDWGPGIDSTQYVNMKAKSATVSGYEFTMNPEREYLADDMQKHLDKLLKKFPTGEDCKTDYYRFFKTDAVEGKDGVYEAIKLPVVVAASSAGGEGGGKLVSSIQINGNGAVEEGYITMAEDGTYTWSKSAPE</sequence>
<gene>
    <name evidence="1" type="ORF">FYJ45_24435</name>
</gene>